<dbReference type="PANTHER" id="PTHR32305:SF15">
    <property type="entry name" value="PROTEIN RHSA-RELATED"/>
    <property type="match status" value="1"/>
</dbReference>
<protein>
    <submittedName>
        <fullName evidence="1">RHS repeat protein</fullName>
    </submittedName>
</protein>
<dbReference type="Pfam" id="PF18807">
    <property type="entry name" value="TTc_toxin_rep"/>
    <property type="match status" value="1"/>
</dbReference>
<dbReference type="Gene3D" id="2.180.10.10">
    <property type="entry name" value="RHS repeat-associated core"/>
    <property type="match status" value="1"/>
</dbReference>
<dbReference type="InterPro" id="IPR050708">
    <property type="entry name" value="T6SS_VgrG/RHS"/>
</dbReference>
<proteinExistence type="predicted"/>
<dbReference type="InterPro" id="IPR041508">
    <property type="entry name" value="TcC-like_repeat"/>
</dbReference>
<evidence type="ECO:0000313" key="1">
    <source>
        <dbReference type="EMBL" id="RJF57576.1"/>
    </source>
</evidence>
<dbReference type="PANTHER" id="PTHR32305">
    <property type="match status" value="1"/>
</dbReference>
<dbReference type="EMBL" id="QYYG01000001">
    <property type="protein sequence ID" value="RJF57576.1"/>
    <property type="molecule type" value="Genomic_DNA"/>
</dbReference>
<dbReference type="Proteomes" id="UP000284338">
    <property type="component" value="Unassembled WGS sequence"/>
</dbReference>
<dbReference type="RefSeq" id="WP_119802812.1">
    <property type="nucleotide sequence ID" value="NZ_QYYG01000001.1"/>
</dbReference>
<sequence length="938" mass="102982">MSTTLFSTPSVTVLDNRGLVVRDIAYHRPPDVPEVTNERITHHQYDARGALTKSADPRLHAVGLANVTPLTDLTGTVLRTVSADAGTTLALSDAAGRPLIAVRNVRTAHDGTEDRTQVVTHTWQYEDATLPGRPLSVTEQVTGEAARITERFVYAGNTDAEKVLNLAGQCVSLYDTAGLVQTDSLALTGVPLSVSRRLLKDADSPDVVTDWQGNDSAAWNALLDGETFTILSTVDASGAVLTTTDAKGNAQRVVYDVAGLLSGSWLTLKGGTEQVIVKSQTYSAAGQKLCEEHGNGVVTTYTYEAQTQRLTGIKTERPAGHASGAKVLQDLRYDYDPVGNVLKVANDAEETRFWRNQKVVPENTYVYDSLYQLVSATGREMANASQQGSGLPRATVPLPTDSAAYTNYTRTYTYDEAGNLTQIRHSAPATGNNHTTDITVSDRSNRGVLSTLTENPADVDALFTAGGQQKQLLAGQSLVWTPRNELLKVTPVVRDGGTDDRESYRYDAGSQRILKVSVQKTANSTQTQRVVYLPGLELRTTKAGDTETGRLQVITVGEAGRAQVRVLHWEKGKPDSIDNNQLRYSYDNLIGSSGLELDGDGNIISLEEYYPYGGTAVLTARNAVEADYKTDRYSGKERDATGLYYYGYRYYQPWAGRWLSADPAGTIDGLNLFRMVRNNPVTMIDSEGLAPVYAPRRVSDTIDDLSTQLSNTLFSVKRTNDKGSEQTKWKLNDTEENSVPINTRVNEYEYTTWGRDRGSLRTFADEKMVFYFDDIYKNKKRLNIVGHGSVDGKGNGQMGVILEGKKDNLSGKDLKYAFDFRHGKGSLEKYNYIRLISCCSAEGINPLGQQVADEFGLETKAYKGLVLSLPPEVLDANKLNSEFIGTRPDGKTIDYNKILINAKQTYVVKLPPTTPEKLAKWTGYSPVKFKPKNLSQKV</sequence>
<keyword evidence="2" id="KW-1185">Reference proteome</keyword>
<dbReference type="InterPro" id="IPR022385">
    <property type="entry name" value="Rhs_assc_core"/>
</dbReference>
<comment type="caution">
    <text evidence="1">The sequence shown here is derived from an EMBL/GenBank/DDBJ whole genome shotgun (WGS) entry which is preliminary data.</text>
</comment>
<evidence type="ECO:0000313" key="2">
    <source>
        <dbReference type="Proteomes" id="UP000284338"/>
    </source>
</evidence>
<organism evidence="1 2">
    <name type="scientific">Serratia inhibens</name>
    <dbReference type="NCBI Taxonomy" id="2338073"/>
    <lineage>
        <taxon>Bacteria</taxon>
        <taxon>Pseudomonadati</taxon>
        <taxon>Pseudomonadota</taxon>
        <taxon>Gammaproteobacteria</taxon>
        <taxon>Enterobacterales</taxon>
        <taxon>Yersiniaceae</taxon>
        <taxon>Serratia</taxon>
    </lineage>
</organism>
<dbReference type="NCBIfam" id="TIGR03696">
    <property type="entry name" value="Rhs_assc_core"/>
    <property type="match status" value="1"/>
</dbReference>
<gene>
    <name evidence="1" type="ORF">D4100_01965</name>
</gene>
<dbReference type="AlphaFoldDB" id="A0AA92X5F8"/>
<accession>A0AA92X5F8</accession>
<reference evidence="1 2" key="1">
    <citation type="submission" date="2018-09" db="EMBL/GenBank/DDBJ databases">
        <title>Draft genome of a novel serratia sp. strain with antifungal activity.</title>
        <authorList>
            <person name="Dichmann S.I."/>
            <person name="Park B.P."/>
            <person name="Pathiraja D."/>
            <person name="Choi I.-G."/>
            <person name="Stougaard P."/>
            <person name="Hennessy R.C."/>
        </authorList>
    </citation>
    <scope>NUCLEOTIDE SEQUENCE [LARGE SCALE GENOMIC DNA]</scope>
    <source>
        <strain evidence="1 2">S40</strain>
    </source>
</reference>
<name>A0AA92X5F8_9GAMM</name>